<keyword evidence="5" id="KW-1185">Reference proteome</keyword>
<organism evidence="5 6">
    <name type="scientific">Arachis duranensis</name>
    <name type="common">Wild peanut</name>
    <dbReference type="NCBI Taxonomy" id="130453"/>
    <lineage>
        <taxon>Eukaryota</taxon>
        <taxon>Viridiplantae</taxon>
        <taxon>Streptophyta</taxon>
        <taxon>Embryophyta</taxon>
        <taxon>Tracheophyta</taxon>
        <taxon>Spermatophyta</taxon>
        <taxon>Magnoliopsida</taxon>
        <taxon>eudicotyledons</taxon>
        <taxon>Gunneridae</taxon>
        <taxon>Pentapetalae</taxon>
        <taxon>rosids</taxon>
        <taxon>fabids</taxon>
        <taxon>Fabales</taxon>
        <taxon>Fabaceae</taxon>
        <taxon>Papilionoideae</taxon>
        <taxon>50 kb inversion clade</taxon>
        <taxon>dalbergioids sensu lato</taxon>
        <taxon>Dalbergieae</taxon>
        <taxon>Pterocarpus clade</taxon>
        <taxon>Arachis</taxon>
    </lineage>
</organism>
<dbReference type="RefSeq" id="XP_020984337.1">
    <property type="nucleotide sequence ID" value="XM_021128678.2"/>
</dbReference>
<dbReference type="GeneID" id="107468614"/>
<dbReference type="InterPro" id="IPR000504">
    <property type="entry name" value="RRM_dom"/>
</dbReference>
<dbReference type="PROSITE" id="PS50102">
    <property type="entry name" value="RRM"/>
    <property type="match status" value="1"/>
</dbReference>
<dbReference type="OrthoDB" id="439808at2759"/>
<feature type="compositionally biased region" description="Gly residues" evidence="3">
    <location>
        <begin position="267"/>
        <end position="278"/>
    </location>
</feature>
<evidence type="ECO:0000313" key="5">
    <source>
        <dbReference type="Proteomes" id="UP000515211"/>
    </source>
</evidence>
<dbReference type="AlphaFoldDB" id="A0A6P4C4U5"/>
<name>A0A6P4C4U5_ARADU</name>
<dbReference type="Gene3D" id="3.30.70.330">
    <property type="match status" value="1"/>
</dbReference>
<dbReference type="CDD" id="cd21608">
    <property type="entry name" value="RRM2_NsCP33_like"/>
    <property type="match status" value="1"/>
</dbReference>
<proteinExistence type="predicted"/>
<dbReference type="InterPro" id="IPR012677">
    <property type="entry name" value="Nucleotide-bd_a/b_plait_sf"/>
</dbReference>
<dbReference type="FunFam" id="3.30.70.330:FF:000631">
    <property type="entry name" value="Glycine-rich RNA-binding protein 3, mitochondrial"/>
    <property type="match status" value="1"/>
</dbReference>
<sequence>MAFFGRIGNLLRNAANKQISSELLSSPSIFQAIRCMSSAPSSKLFIGGVSYSTDEQGLREAFSRYGEVVDARIIVDRDSGRSRGFGFVTFSSAEEASSAIQALDGQDLHGRRIRVNYANERPRGFGGGGGGFGGSYGNAPYGAGAGAGYGSAYGNSPYDGAPGGGGGGGGYGGNAAGGYGGGGYGSGGNYGRGGYDNNYSTPDSFGSSSAGGSGDYGGNSGNFGVAGGGGGSDSYGSAPGFDAAAGVGSHETSAGFGGSDNYASAGGFDGSEGSGYGSSGQLDNKETSIEGNDMDLVEGNYKDDNDDTDDFAKRA</sequence>
<gene>
    <name evidence="6 7 8" type="primary">LOC107468614</name>
</gene>
<evidence type="ECO:0000313" key="7">
    <source>
        <dbReference type="RefSeq" id="XP_020984334.1"/>
    </source>
</evidence>
<dbReference type="Proteomes" id="UP000515211">
    <property type="component" value="Chromosome 1"/>
</dbReference>
<dbReference type="PANTHER" id="PTHR48027">
    <property type="entry name" value="HETEROGENEOUS NUCLEAR RIBONUCLEOPROTEIN 87F-RELATED"/>
    <property type="match status" value="1"/>
</dbReference>
<keyword evidence="1 2" id="KW-0694">RNA-binding</keyword>
<dbReference type="KEGG" id="adu:107468614"/>
<dbReference type="Pfam" id="PF00076">
    <property type="entry name" value="RRM_1"/>
    <property type="match status" value="1"/>
</dbReference>
<reference evidence="5" key="1">
    <citation type="journal article" date="2016" name="Nat. Genet.">
        <title>The genome sequences of Arachis duranensis and Arachis ipaensis, the diploid ancestors of cultivated peanut.</title>
        <authorList>
            <person name="Bertioli D.J."/>
            <person name="Cannon S.B."/>
            <person name="Froenicke L."/>
            <person name="Huang G."/>
            <person name="Farmer A.D."/>
            <person name="Cannon E.K."/>
            <person name="Liu X."/>
            <person name="Gao D."/>
            <person name="Clevenger J."/>
            <person name="Dash S."/>
            <person name="Ren L."/>
            <person name="Moretzsohn M.C."/>
            <person name="Shirasawa K."/>
            <person name="Huang W."/>
            <person name="Vidigal B."/>
            <person name="Abernathy B."/>
            <person name="Chu Y."/>
            <person name="Niederhuth C.E."/>
            <person name="Umale P."/>
            <person name="Araujo A.C."/>
            <person name="Kozik A."/>
            <person name="Kim K.D."/>
            <person name="Burow M.D."/>
            <person name="Varshney R.K."/>
            <person name="Wang X."/>
            <person name="Zhang X."/>
            <person name="Barkley N."/>
            <person name="Guimaraes P.M."/>
            <person name="Isobe S."/>
            <person name="Guo B."/>
            <person name="Liao B."/>
            <person name="Stalker H.T."/>
            <person name="Schmitz R.J."/>
            <person name="Scheffler B.E."/>
            <person name="Leal-Bertioli S.C."/>
            <person name="Xun X."/>
            <person name="Jackson S.A."/>
            <person name="Michelmore R."/>
            <person name="Ozias-Akins P."/>
        </authorList>
    </citation>
    <scope>NUCLEOTIDE SEQUENCE [LARGE SCALE GENOMIC DNA]</scope>
    <source>
        <strain evidence="5">cv. V14167</strain>
    </source>
</reference>
<dbReference type="InterPro" id="IPR048289">
    <property type="entry name" value="RRM2_NsCP33-like"/>
</dbReference>
<dbReference type="InterPro" id="IPR035979">
    <property type="entry name" value="RBD_domain_sf"/>
</dbReference>
<evidence type="ECO:0000256" key="2">
    <source>
        <dbReference type="PROSITE-ProRule" id="PRU00176"/>
    </source>
</evidence>
<evidence type="ECO:0000313" key="6">
    <source>
        <dbReference type="RefSeq" id="XP_015943411.1"/>
    </source>
</evidence>
<dbReference type="SMART" id="SM00360">
    <property type="entry name" value="RRM"/>
    <property type="match status" value="1"/>
</dbReference>
<feature type="domain" description="RRM" evidence="4">
    <location>
        <begin position="42"/>
        <end position="120"/>
    </location>
</feature>
<evidence type="ECO:0000313" key="8">
    <source>
        <dbReference type="RefSeq" id="XP_020984337.1"/>
    </source>
</evidence>
<dbReference type="PRINTS" id="PR01228">
    <property type="entry name" value="EGGSHELL"/>
</dbReference>
<feature type="region of interest" description="Disordered" evidence="3">
    <location>
        <begin position="256"/>
        <end position="315"/>
    </location>
</feature>
<protein>
    <submittedName>
        <fullName evidence="6 7">Glycine-rich RNA-binding protein 3, mitochondrial</fullName>
    </submittedName>
</protein>
<dbReference type="InterPro" id="IPR052462">
    <property type="entry name" value="SLIRP/GR-RBP-like"/>
</dbReference>
<dbReference type="RefSeq" id="XP_020984334.1">
    <property type="nucleotide sequence ID" value="XM_021128675.2"/>
</dbReference>
<reference evidence="6 7" key="2">
    <citation type="submission" date="2025-04" db="UniProtKB">
        <authorList>
            <consortium name="RefSeq"/>
        </authorList>
    </citation>
    <scope>IDENTIFICATION</scope>
    <source>
        <tissue evidence="6 7">Whole plant</tissue>
    </source>
</reference>
<dbReference type="GO" id="GO:0003723">
    <property type="term" value="F:RNA binding"/>
    <property type="evidence" value="ECO:0007669"/>
    <property type="project" value="UniProtKB-UniRule"/>
</dbReference>
<accession>A0A6P4C4U5</accession>
<evidence type="ECO:0000256" key="1">
    <source>
        <dbReference type="ARBA" id="ARBA00022884"/>
    </source>
</evidence>
<dbReference type="SUPFAM" id="SSF54928">
    <property type="entry name" value="RNA-binding domain, RBD"/>
    <property type="match status" value="1"/>
</dbReference>
<evidence type="ECO:0000256" key="3">
    <source>
        <dbReference type="SAM" id="MobiDB-lite"/>
    </source>
</evidence>
<dbReference type="RefSeq" id="XP_015943411.1">
    <property type="nucleotide sequence ID" value="XM_016087925.3"/>
</dbReference>
<evidence type="ECO:0000259" key="4">
    <source>
        <dbReference type="PROSITE" id="PS50102"/>
    </source>
</evidence>